<dbReference type="Pfam" id="PF00106">
    <property type="entry name" value="adh_short"/>
    <property type="match status" value="1"/>
</dbReference>
<dbReference type="InterPro" id="IPR020904">
    <property type="entry name" value="Sc_DH/Rdtase_CS"/>
</dbReference>
<dbReference type="InterPro" id="IPR002347">
    <property type="entry name" value="SDR_fam"/>
</dbReference>
<gene>
    <name evidence="2" type="ORF">DL764_003074</name>
</gene>
<dbReference type="OrthoDB" id="5840532at2759"/>
<dbReference type="AlphaFoldDB" id="A0A4Q4TI09"/>
<evidence type="ECO:0000256" key="1">
    <source>
        <dbReference type="ARBA" id="ARBA00022857"/>
    </source>
</evidence>
<name>A0A4Q4TI09_9PEZI</name>
<reference evidence="2 3" key="1">
    <citation type="submission" date="2018-06" db="EMBL/GenBank/DDBJ databases">
        <title>Complete Genomes of Monosporascus.</title>
        <authorList>
            <person name="Robinson A.J."/>
            <person name="Natvig D.O."/>
        </authorList>
    </citation>
    <scope>NUCLEOTIDE SEQUENCE [LARGE SCALE GENOMIC DNA]</scope>
    <source>
        <strain evidence="2 3">CBS 110550</strain>
    </source>
</reference>
<dbReference type="Gene3D" id="3.40.50.720">
    <property type="entry name" value="NAD(P)-binding Rossmann-like Domain"/>
    <property type="match status" value="1"/>
</dbReference>
<dbReference type="InterPro" id="IPR036291">
    <property type="entry name" value="NAD(P)-bd_dom_sf"/>
</dbReference>
<accession>A0A4Q4TI09</accession>
<protein>
    <recommendedName>
        <fullName evidence="4">Ketoreductase (KR) domain-containing protein</fullName>
    </recommendedName>
</protein>
<dbReference type="STRING" id="155417.A0A4Q4TI09"/>
<dbReference type="CDD" id="cd05233">
    <property type="entry name" value="SDR_c"/>
    <property type="match status" value="1"/>
</dbReference>
<dbReference type="SUPFAM" id="SSF51735">
    <property type="entry name" value="NAD(P)-binding Rossmann-fold domains"/>
    <property type="match status" value="1"/>
</dbReference>
<evidence type="ECO:0000313" key="3">
    <source>
        <dbReference type="Proteomes" id="UP000293360"/>
    </source>
</evidence>
<comment type="caution">
    <text evidence="2">The sequence shown here is derived from an EMBL/GenBank/DDBJ whole genome shotgun (WGS) entry which is preliminary data.</text>
</comment>
<evidence type="ECO:0008006" key="4">
    <source>
        <dbReference type="Google" id="ProtNLM"/>
    </source>
</evidence>
<dbReference type="Proteomes" id="UP000293360">
    <property type="component" value="Unassembled WGS sequence"/>
</dbReference>
<organism evidence="2 3">
    <name type="scientific">Monosporascus ibericus</name>
    <dbReference type="NCBI Taxonomy" id="155417"/>
    <lineage>
        <taxon>Eukaryota</taxon>
        <taxon>Fungi</taxon>
        <taxon>Dikarya</taxon>
        <taxon>Ascomycota</taxon>
        <taxon>Pezizomycotina</taxon>
        <taxon>Sordariomycetes</taxon>
        <taxon>Xylariomycetidae</taxon>
        <taxon>Xylariales</taxon>
        <taxon>Xylariales incertae sedis</taxon>
        <taxon>Monosporascus</taxon>
    </lineage>
</organism>
<evidence type="ECO:0000313" key="2">
    <source>
        <dbReference type="EMBL" id="RYP06575.1"/>
    </source>
</evidence>
<keyword evidence="3" id="KW-1185">Reference proteome</keyword>
<keyword evidence="1" id="KW-0521">NADP</keyword>
<dbReference type="PRINTS" id="PR00080">
    <property type="entry name" value="SDRFAMILY"/>
</dbReference>
<dbReference type="PANTHER" id="PTHR42820">
    <property type="entry name" value="SHORT-CHAIN DEHYDROGENASE REDUCTASE"/>
    <property type="match status" value="1"/>
</dbReference>
<sequence>MDIAGHAFVMGVAAAISDAVRHLGRIDYCINSAGFGVQLVQEVTEADIDEFNNMYKVNVTGTFIVLRAMSADMKAQEALPIDPSSPAGGTTRGSIVCLGSVSSFVATPKMVQYTAAKHAVLGLTKNARSYRNVPTPSFCDFVVDTGRALDNAAYGVRINSVYPL</sequence>
<proteinExistence type="predicted"/>
<dbReference type="PANTHER" id="PTHR42820:SF1">
    <property type="entry name" value="SHORT-CHAIN DEHYDROGENASE_REDUCTASE FAMILY PROTEIN"/>
    <property type="match status" value="1"/>
</dbReference>
<dbReference type="EMBL" id="QJNU01000124">
    <property type="protein sequence ID" value="RYP06575.1"/>
    <property type="molecule type" value="Genomic_DNA"/>
</dbReference>
<dbReference type="PROSITE" id="PS00061">
    <property type="entry name" value="ADH_SHORT"/>
    <property type="match status" value="1"/>
</dbReference>